<keyword evidence="3" id="KW-1185">Reference proteome</keyword>
<evidence type="ECO:0000313" key="3">
    <source>
        <dbReference type="Proteomes" id="UP000184501"/>
    </source>
</evidence>
<protein>
    <recommendedName>
        <fullName evidence="1">DUF397 domain-containing protein</fullName>
    </recommendedName>
</protein>
<dbReference type="Pfam" id="PF04149">
    <property type="entry name" value="DUF397"/>
    <property type="match status" value="1"/>
</dbReference>
<accession>A0A1M4YSS7</accession>
<proteinExistence type="predicted"/>
<dbReference type="InterPro" id="IPR007278">
    <property type="entry name" value="DUF397"/>
</dbReference>
<dbReference type="AlphaFoldDB" id="A0A1M4YSS7"/>
<gene>
    <name evidence="2" type="ORF">SAMN05444320_102469</name>
</gene>
<evidence type="ECO:0000259" key="1">
    <source>
        <dbReference type="Pfam" id="PF04149"/>
    </source>
</evidence>
<reference evidence="2 3" key="1">
    <citation type="submission" date="2016-11" db="EMBL/GenBank/DDBJ databases">
        <authorList>
            <person name="Jaros S."/>
            <person name="Januszkiewicz K."/>
            <person name="Wedrychowicz H."/>
        </authorList>
    </citation>
    <scope>NUCLEOTIDE SEQUENCE [LARGE SCALE GENOMIC DNA]</scope>
    <source>
        <strain evidence="2 3">DSM 44523</strain>
    </source>
</reference>
<sequence>MSDDRVYVDAVTTWRKSKYTSGNAACVEVGVLRSEVAVRDTKHRAGGFLTTSRDAWSAFVGRVRAGEFDLR</sequence>
<organism evidence="2 3">
    <name type="scientific">Streptoalloteichus hindustanus</name>
    <dbReference type="NCBI Taxonomy" id="2017"/>
    <lineage>
        <taxon>Bacteria</taxon>
        <taxon>Bacillati</taxon>
        <taxon>Actinomycetota</taxon>
        <taxon>Actinomycetes</taxon>
        <taxon>Pseudonocardiales</taxon>
        <taxon>Pseudonocardiaceae</taxon>
        <taxon>Streptoalloteichus</taxon>
    </lineage>
</organism>
<evidence type="ECO:0000313" key="2">
    <source>
        <dbReference type="EMBL" id="SHF08825.1"/>
    </source>
</evidence>
<dbReference type="EMBL" id="FQVN01000002">
    <property type="protein sequence ID" value="SHF08825.1"/>
    <property type="molecule type" value="Genomic_DNA"/>
</dbReference>
<feature type="domain" description="DUF397" evidence="1">
    <location>
        <begin position="13"/>
        <end position="64"/>
    </location>
</feature>
<dbReference type="STRING" id="2017.SAMN05444320_102469"/>
<dbReference type="Proteomes" id="UP000184501">
    <property type="component" value="Unassembled WGS sequence"/>
</dbReference>
<name>A0A1M4YSS7_STRHI</name>